<dbReference type="PANTHER" id="PTHR12300">
    <property type="entry name" value="HVA22-LIKE PROTEINS"/>
    <property type="match status" value="1"/>
</dbReference>
<gene>
    <name evidence="9" type="ORF">PCANC_18388</name>
    <name evidence="8" type="ORF">PCANC_23511</name>
    <name evidence="7" type="ORF">PCASD_12858</name>
</gene>
<evidence type="ECO:0000256" key="1">
    <source>
        <dbReference type="ARBA" id="ARBA00004141"/>
    </source>
</evidence>
<evidence type="ECO:0000313" key="9">
    <source>
        <dbReference type="EMBL" id="PLW28836.1"/>
    </source>
</evidence>
<name>A0A2N5TTK8_9BASI</name>
<dbReference type="InterPro" id="IPR004345">
    <property type="entry name" value="TB2_DP1_HVA22"/>
</dbReference>
<dbReference type="Proteomes" id="UP000235388">
    <property type="component" value="Unassembled WGS sequence"/>
</dbReference>
<protein>
    <recommendedName>
        <fullName evidence="6">Protein YOP1</fullName>
    </recommendedName>
</protein>
<dbReference type="GO" id="GO:0016020">
    <property type="term" value="C:membrane"/>
    <property type="evidence" value="ECO:0007669"/>
    <property type="project" value="UniProtKB-SubCell"/>
</dbReference>
<dbReference type="OrthoDB" id="10009287at2759"/>
<comment type="caution">
    <text evidence="9">The sequence shown here is derived from an EMBL/GenBank/DDBJ whole genome shotgun (WGS) entry which is preliminary data.</text>
</comment>
<accession>A0A2N5TTK8</accession>
<comment type="caution">
    <text evidence="6">Lacks conserved residue(s) required for the propagation of feature annotation.</text>
</comment>
<organism evidence="9 10">
    <name type="scientific">Puccinia coronata f. sp. avenae</name>
    <dbReference type="NCBI Taxonomy" id="200324"/>
    <lineage>
        <taxon>Eukaryota</taxon>
        <taxon>Fungi</taxon>
        <taxon>Dikarya</taxon>
        <taxon>Basidiomycota</taxon>
        <taxon>Pucciniomycotina</taxon>
        <taxon>Pucciniomycetes</taxon>
        <taxon>Pucciniales</taxon>
        <taxon>Pucciniaceae</taxon>
        <taxon>Puccinia</taxon>
    </lineage>
</organism>
<evidence type="ECO:0000256" key="6">
    <source>
        <dbReference type="RuleBase" id="RU362006"/>
    </source>
</evidence>
<keyword evidence="4 6" id="KW-1133">Transmembrane helix</keyword>
<dbReference type="EMBL" id="PGCJ01000488">
    <property type="protein sequence ID" value="PLW27409.1"/>
    <property type="molecule type" value="Genomic_DNA"/>
</dbReference>
<dbReference type="Pfam" id="PF03134">
    <property type="entry name" value="TB2_DP1_HVA22"/>
    <property type="match status" value="1"/>
</dbReference>
<proteinExistence type="inferred from homology"/>
<evidence type="ECO:0000313" key="7">
    <source>
        <dbReference type="EMBL" id="PLW22691.1"/>
    </source>
</evidence>
<evidence type="ECO:0000256" key="5">
    <source>
        <dbReference type="ARBA" id="ARBA00023136"/>
    </source>
</evidence>
<evidence type="ECO:0000256" key="4">
    <source>
        <dbReference type="ARBA" id="ARBA00022989"/>
    </source>
</evidence>
<evidence type="ECO:0000313" key="10">
    <source>
        <dbReference type="Proteomes" id="UP000235388"/>
    </source>
</evidence>
<feature type="transmembrane region" description="Helical" evidence="6">
    <location>
        <begin position="71"/>
        <end position="102"/>
    </location>
</feature>
<keyword evidence="10" id="KW-1185">Reference proteome</keyword>
<comment type="similarity">
    <text evidence="2 6">Belongs to the DP1 family.</text>
</comment>
<dbReference type="EMBL" id="PGCJ01000430">
    <property type="protein sequence ID" value="PLW28836.1"/>
    <property type="molecule type" value="Genomic_DNA"/>
</dbReference>
<dbReference type="PANTHER" id="PTHR12300:SF161">
    <property type="entry name" value="RECEPTOR EXPRESSION-ENHANCING PROTEIN"/>
    <property type="match status" value="1"/>
</dbReference>
<comment type="subcellular location">
    <subcellularLocation>
        <location evidence="1 6">Membrane</location>
        <topology evidence="1 6">Multi-pass membrane protein</topology>
    </subcellularLocation>
</comment>
<keyword evidence="3 6" id="KW-0812">Transmembrane</keyword>
<dbReference type="EMBL" id="PGCI01000656">
    <property type="protein sequence ID" value="PLW22691.1"/>
    <property type="molecule type" value="Genomic_DNA"/>
</dbReference>
<evidence type="ECO:0000256" key="3">
    <source>
        <dbReference type="ARBA" id="ARBA00022692"/>
    </source>
</evidence>
<dbReference type="AlphaFoldDB" id="A0A2N5TTK8"/>
<keyword evidence="5 6" id="KW-0472">Membrane</keyword>
<evidence type="ECO:0000256" key="2">
    <source>
        <dbReference type="ARBA" id="ARBA00008573"/>
    </source>
</evidence>
<reference evidence="10 11" key="1">
    <citation type="submission" date="2017-11" db="EMBL/GenBank/DDBJ databases">
        <title>De novo assembly and phasing of dikaryotic genomes from two isolates of Puccinia coronata f. sp. avenae, the causal agent of oat crown rust.</title>
        <authorList>
            <person name="Miller M.E."/>
            <person name="Zhang Y."/>
            <person name="Omidvar V."/>
            <person name="Sperschneider J."/>
            <person name="Schwessinger B."/>
            <person name="Raley C."/>
            <person name="Palmer J.M."/>
            <person name="Garnica D."/>
            <person name="Upadhyaya N."/>
            <person name="Rathjen J."/>
            <person name="Taylor J.M."/>
            <person name="Park R.F."/>
            <person name="Dodds P.N."/>
            <person name="Hirsch C.D."/>
            <person name="Kianian S.F."/>
            <person name="Figueroa M."/>
        </authorList>
    </citation>
    <scope>NUCLEOTIDE SEQUENCE [LARGE SCALE GENOMIC DNA]</scope>
    <source>
        <strain evidence="9">12NC29</strain>
        <strain evidence="7">12SD80</strain>
    </source>
</reference>
<dbReference type="STRING" id="200324.A0A2N5TTK8"/>
<dbReference type="Proteomes" id="UP000235392">
    <property type="component" value="Unassembled WGS sequence"/>
</dbReference>
<sequence length="197" mass="22187">MSAQDKFNYYIAQIDKEVSHETPIPTATLLLLLCFAADHLETVSSDRAFLMQLSKYPALTKLEQQLQVPKAYGVLGLAGLFSIFIFFNIFAGFLTTALGWGLPAYFSIQALESPSSGDDVQWLTYWTVFGFFNIIETFADIILYWFPFYYTFKCVFIVWLMLPQTRGAQTVYHKALKPLVASTASKTSAPPETSPQS</sequence>
<evidence type="ECO:0000313" key="11">
    <source>
        <dbReference type="Proteomes" id="UP000235392"/>
    </source>
</evidence>
<evidence type="ECO:0000313" key="8">
    <source>
        <dbReference type="EMBL" id="PLW27409.1"/>
    </source>
</evidence>